<dbReference type="EMBL" id="OZ019900">
    <property type="protein sequence ID" value="CAK9235705.1"/>
    <property type="molecule type" value="Genomic_DNA"/>
</dbReference>
<organism evidence="2 3">
    <name type="scientific">Sphagnum troendelagicum</name>
    <dbReference type="NCBI Taxonomy" id="128251"/>
    <lineage>
        <taxon>Eukaryota</taxon>
        <taxon>Viridiplantae</taxon>
        <taxon>Streptophyta</taxon>
        <taxon>Embryophyta</taxon>
        <taxon>Bryophyta</taxon>
        <taxon>Sphagnophytina</taxon>
        <taxon>Sphagnopsida</taxon>
        <taxon>Sphagnales</taxon>
        <taxon>Sphagnaceae</taxon>
        <taxon>Sphagnum</taxon>
    </lineage>
</organism>
<proteinExistence type="predicted"/>
<dbReference type="Proteomes" id="UP001497512">
    <property type="component" value="Chromosome 8"/>
</dbReference>
<sequence length="73" mass="7792">MRSDAQIAADANRRAGQKTARSNAQIAADANRWAAQRAACNNAQIALESVARANARMLLHSDSVETLTWPSVG</sequence>
<evidence type="ECO:0000313" key="2">
    <source>
        <dbReference type="EMBL" id="CAK9235705.1"/>
    </source>
</evidence>
<accession>A0ABP0V1X4</accession>
<evidence type="ECO:0000313" key="3">
    <source>
        <dbReference type="Proteomes" id="UP001497512"/>
    </source>
</evidence>
<protein>
    <submittedName>
        <fullName evidence="2">Uncharacterized protein</fullName>
    </submittedName>
</protein>
<feature type="region of interest" description="Disordered" evidence="1">
    <location>
        <begin position="1"/>
        <end position="23"/>
    </location>
</feature>
<evidence type="ECO:0000256" key="1">
    <source>
        <dbReference type="SAM" id="MobiDB-lite"/>
    </source>
</evidence>
<name>A0ABP0V1X4_9BRYO</name>
<keyword evidence="3" id="KW-1185">Reference proteome</keyword>
<reference evidence="2" key="1">
    <citation type="submission" date="2024-02" db="EMBL/GenBank/DDBJ databases">
        <authorList>
            <consortium name="ELIXIR-Norway"/>
            <consortium name="Elixir Norway"/>
        </authorList>
    </citation>
    <scope>NUCLEOTIDE SEQUENCE</scope>
</reference>
<gene>
    <name evidence="2" type="ORF">CSSPTR1EN2_LOCUS22850</name>
</gene>